<dbReference type="InterPro" id="IPR009003">
    <property type="entry name" value="Peptidase_S1_PA"/>
</dbReference>
<evidence type="ECO:0000313" key="2">
    <source>
        <dbReference type="EMBL" id="MDI5964912.1"/>
    </source>
</evidence>
<dbReference type="Proteomes" id="UP001156398">
    <property type="component" value="Unassembled WGS sequence"/>
</dbReference>
<comment type="caution">
    <text evidence="2">The sequence shown here is derived from an EMBL/GenBank/DDBJ whole genome shotgun (WGS) entry which is preliminary data.</text>
</comment>
<dbReference type="InterPro" id="IPR011990">
    <property type="entry name" value="TPR-like_helical_dom_sf"/>
</dbReference>
<dbReference type="Pfam" id="PF25199">
    <property type="entry name" value="nSTAND_NTPase5"/>
    <property type="match status" value="1"/>
</dbReference>
<evidence type="ECO:0000259" key="1">
    <source>
        <dbReference type="Pfam" id="PF25199"/>
    </source>
</evidence>
<accession>A0ABT6W2E2</accession>
<name>A0ABT6W2E2_9ACTN</name>
<dbReference type="SUPFAM" id="SSF50494">
    <property type="entry name" value="Trypsin-like serine proteases"/>
    <property type="match status" value="1"/>
</dbReference>
<dbReference type="PANTHER" id="PTHR19959">
    <property type="entry name" value="KINESIN LIGHT CHAIN"/>
    <property type="match status" value="1"/>
</dbReference>
<organism evidence="2 3">
    <name type="scientific">Streptantibioticus silvisoli</name>
    <dbReference type="NCBI Taxonomy" id="2705255"/>
    <lineage>
        <taxon>Bacteria</taxon>
        <taxon>Bacillati</taxon>
        <taxon>Actinomycetota</taxon>
        <taxon>Actinomycetes</taxon>
        <taxon>Kitasatosporales</taxon>
        <taxon>Streptomycetaceae</taxon>
        <taxon>Streptantibioticus</taxon>
    </lineage>
</organism>
<dbReference type="RefSeq" id="WP_282704674.1">
    <property type="nucleotide sequence ID" value="NZ_JAAGKO020000028.1"/>
</dbReference>
<feature type="domain" description="Novel STAND NTPase 5" evidence="1">
    <location>
        <begin position="233"/>
        <end position="347"/>
    </location>
</feature>
<dbReference type="InterPro" id="IPR027417">
    <property type="entry name" value="P-loop_NTPase"/>
</dbReference>
<dbReference type="PANTHER" id="PTHR19959:SF119">
    <property type="entry name" value="FUNGAL LIPASE-LIKE DOMAIN-CONTAINING PROTEIN"/>
    <property type="match status" value="1"/>
</dbReference>
<gene>
    <name evidence="2" type="ORF">POF43_019655</name>
</gene>
<dbReference type="Pfam" id="PF13374">
    <property type="entry name" value="TPR_10"/>
    <property type="match status" value="2"/>
</dbReference>
<dbReference type="Gene3D" id="1.25.40.10">
    <property type="entry name" value="Tetratricopeptide repeat domain"/>
    <property type="match status" value="2"/>
</dbReference>
<dbReference type="InterPro" id="IPR057574">
    <property type="entry name" value="nSTAND_NTPase5_dom"/>
</dbReference>
<protein>
    <submittedName>
        <fullName evidence="2">Tetratricopeptide repeat protein</fullName>
    </submittedName>
</protein>
<keyword evidence="3" id="KW-1185">Reference proteome</keyword>
<dbReference type="SUPFAM" id="SSF48452">
    <property type="entry name" value="TPR-like"/>
    <property type="match status" value="1"/>
</dbReference>
<sequence>MGERLVLTSAHVVARAGERVQVFRPGCAGTLGGRVVWCGTPGGGDDAALVLLDDALVWQVPEAVVRWGWMATDRPGTVCRTWGVPDVAQRFGQPVEAAQLTGTINPGTGFVGNQYVMDMLQHPPQWSREDTSPWGGLSGAAVFCDRLLVGVVASDRANSGHGQLNVVPAYVLHHDPCFRAALAEHGCSVSGLEAVELQHLADFEPAGGRAAIGSPAALLQAGRQVVPFHGRENLLADLLAWCGRDGFGAWLLHGPGGQGKTRLAHHLAALLAAKKWAVLWPGADATAADLRELRDVVKPLLVLLDYAEARTGQLTALVEAAAHHPGSTPFKVLLLARTGGDWWTYAKSATRLAEDYLDRAPSMLLEPLEQDPGPRPEAYRTAARALAGALPNVEGLAGHDWRAAADALPTPGLLDHDGFANALTLQMTALADLLDTATPGTSGSTGTVPLPADQVQEVEDRLLWHERRYWKHGAAAHGLTRSPSRGTLETALAAAHLVGAADREQADRVWSAIPALADQPRDRRDAVTAWITALYPPADSSRLWGALQPDRLAERHIGRVLVAEHTLAERLVDGADDAQAAQLLTVYSRAAAHSVFAGRLDSHLTSLCVGRHDRLGFHVIATAVQADHPQPLVTALDTLIADPATALGTLATLHGQFPHSSRRLARTAVHLAQALTNRYRTLAKSNPDAHLPALAMSLNNLSVRLGEVGRRAEGLTAIEEAARHYRTLAEANPDAYLPNLAMSLNNLSVDLGEVGRRAEGLTAIEEAARHYRTLAEANPDAYLPDLAMSLNNLSLRLGEVGRRAEGLTAIEEAVAIRRTLAEANPDAYLPNLATSLNNLSVRLGEVGRRAEGLTAIEEAVAIRRTLAEANPDAYLPDLATSLNNLSLRLGEVGRRAEGLTAIEEAARHYRTLAEANPDAYLPDLAMSLNNLSLRLGEVGRRTEGLTASEEAARHYRTLAEANPERFDADLHSSLEIAAWLKSLPE</sequence>
<reference evidence="2 3" key="1">
    <citation type="submission" date="2023-05" db="EMBL/GenBank/DDBJ databases">
        <title>Streptantibioticus silvisoli sp. nov., acidotolerant actinomycetes 1 from pine litter.</title>
        <authorList>
            <person name="Swiecimska M."/>
            <person name="Golinska P."/>
            <person name="Sangal V."/>
            <person name="Wachnowicz B."/>
            <person name="Goodfellow M."/>
        </authorList>
    </citation>
    <scope>NUCLEOTIDE SEQUENCE [LARGE SCALE GENOMIC DNA]</scope>
    <source>
        <strain evidence="2 3">SL54</strain>
    </source>
</reference>
<evidence type="ECO:0000313" key="3">
    <source>
        <dbReference type="Proteomes" id="UP001156398"/>
    </source>
</evidence>
<dbReference type="EMBL" id="JAAGKO020000028">
    <property type="protein sequence ID" value="MDI5964912.1"/>
    <property type="molecule type" value="Genomic_DNA"/>
</dbReference>
<proteinExistence type="predicted"/>
<dbReference type="SUPFAM" id="SSF52540">
    <property type="entry name" value="P-loop containing nucleoside triphosphate hydrolases"/>
    <property type="match status" value="1"/>
</dbReference>